<dbReference type="STRING" id="1173111.SAMN05444955_10591"/>
<protein>
    <submittedName>
        <fullName evidence="2">Similar to stage IV sporulation protein</fullName>
    </submittedName>
</protein>
<reference evidence="2 3" key="1">
    <citation type="submission" date="2016-10" db="EMBL/GenBank/DDBJ databases">
        <authorList>
            <person name="de Groot N.N."/>
        </authorList>
    </citation>
    <scope>NUCLEOTIDE SEQUENCE [LARGE SCALE GENOMIC DNA]</scope>
    <source>
        <strain evidence="2 3">DSM 46701</strain>
    </source>
</reference>
<evidence type="ECO:0000313" key="2">
    <source>
        <dbReference type="EMBL" id="SEN04532.1"/>
    </source>
</evidence>
<dbReference type="AlphaFoldDB" id="A0A1H8DB85"/>
<evidence type="ECO:0000313" key="3">
    <source>
        <dbReference type="Proteomes" id="UP000199695"/>
    </source>
</evidence>
<dbReference type="NCBIfam" id="TIGR02876">
    <property type="entry name" value="spore_yqfD"/>
    <property type="match status" value="1"/>
</dbReference>
<keyword evidence="1" id="KW-0812">Transmembrane</keyword>
<keyword evidence="1" id="KW-1133">Transmembrane helix</keyword>
<evidence type="ECO:0000256" key="1">
    <source>
        <dbReference type="SAM" id="Phobius"/>
    </source>
</evidence>
<keyword evidence="3" id="KW-1185">Reference proteome</keyword>
<dbReference type="InterPro" id="IPR010690">
    <property type="entry name" value="YqfD"/>
</dbReference>
<gene>
    <name evidence="2" type="ORF">SAMN05444955_10591</name>
</gene>
<keyword evidence="1" id="KW-0472">Membrane</keyword>
<feature type="transmembrane region" description="Helical" evidence="1">
    <location>
        <begin position="92"/>
        <end position="111"/>
    </location>
</feature>
<dbReference type="OrthoDB" id="1640349at2"/>
<dbReference type="Pfam" id="PF06898">
    <property type="entry name" value="YqfD"/>
    <property type="match status" value="1"/>
</dbReference>
<sequence>MLGIQWPNIVKGKIDLQCSGPQLASVLNMAVQEGIYVENIYWVDERTIRITILLPDFFLFTSLMRKQKIRLRIINKAGLPFLIKRVKRRKSFYIGMILFFFLIFLFSSFIWKVEIEGTERIPEAQIRSLLKKEGIYVGQLKRDLPDRELVQHHLLTQLPQASWVGVRVEGTRVTVTVVEKKQIEPPPKELPSYGPVHLVASKNALIYDMRVERGNPLVEVNDVVRQGQVLVSGIYGDPDTGTVVGAKGKVMGEVWYESEVTVPVRQKRKVYTGYRQKITLPYIGKKILWNPFRELPYKQYETIQRVQPVQVGNRSLPFGLVEQEFLEMEWVNQKLTEEEAVHLGKRQAKEELLQKLGADGRILEEKVLHQRLENGKVYLKVHFDVIENIAVPQPILQGE</sequence>
<organism evidence="2 3">
    <name type="scientific">Lihuaxuella thermophila</name>
    <dbReference type="NCBI Taxonomy" id="1173111"/>
    <lineage>
        <taxon>Bacteria</taxon>
        <taxon>Bacillati</taxon>
        <taxon>Bacillota</taxon>
        <taxon>Bacilli</taxon>
        <taxon>Bacillales</taxon>
        <taxon>Thermoactinomycetaceae</taxon>
        <taxon>Lihuaxuella</taxon>
    </lineage>
</organism>
<dbReference type="RefSeq" id="WP_089966679.1">
    <property type="nucleotide sequence ID" value="NZ_FOCQ01000005.1"/>
</dbReference>
<dbReference type="EMBL" id="FOCQ01000005">
    <property type="protein sequence ID" value="SEN04532.1"/>
    <property type="molecule type" value="Genomic_DNA"/>
</dbReference>
<proteinExistence type="predicted"/>
<name>A0A1H8DB85_9BACL</name>
<dbReference type="Proteomes" id="UP000199695">
    <property type="component" value="Unassembled WGS sequence"/>
</dbReference>
<dbReference type="PIRSF" id="PIRSF029895">
    <property type="entry name" value="SpoIV"/>
    <property type="match status" value="1"/>
</dbReference>
<accession>A0A1H8DB85</accession>